<reference evidence="1" key="1">
    <citation type="submission" date="2023-10" db="EMBL/GenBank/DDBJ databases">
        <authorList>
            <person name="Rodriguez Cubillos JULIANA M."/>
            <person name="De Vega J."/>
        </authorList>
    </citation>
    <scope>NUCLEOTIDE SEQUENCE</scope>
</reference>
<dbReference type="Proteomes" id="UP001177021">
    <property type="component" value="Unassembled WGS sequence"/>
</dbReference>
<sequence length="77" mass="8726">MAVFESLKAGNDAMKAIQSEINIEDVQKLMDETAEAKAYGCNEIHAILREELSVEDEEEVLAEFENLETQNYCKREG</sequence>
<accession>A0ACB0IS07</accession>
<protein>
    <submittedName>
        <fullName evidence="1">Uncharacterized protein</fullName>
    </submittedName>
</protein>
<gene>
    <name evidence="1" type="ORF">MILVUS5_LOCUS5597</name>
</gene>
<evidence type="ECO:0000313" key="2">
    <source>
        <dbReference type="Proteomes" id="UP001177021"/>
    </source>
</evidence>
<name>A0ACB0IS07_TRIPR</name>
<dbReference type="EMBL" id="CASHSV030000002">
    <property type="protein sequence ID" value="CAJ2634785.1"/>
    <property type="molecule type" value="Genomic_DNA"/>
</dbReference>
<comment type="caution">
    <text evidence="1">The sequence shown here is derived from an EMBL/GenBank/DDBJ whole genome shotgun (WGS) entry which is preliminary data.</text>
</comment>
<proteinExistence type="predicted"/>
<keyword evidence="2" id="KW-1185">Reference proteome</keyword>
<organism evidence="1 2">
    <name type="scientific">Trifolium pratense</name>
    <name type="common">Red clover</name>
    <dbReference type="NCBI Taxonomy" id="57577"/>
    <lineage>
        <taxon>Eukaryota</taxon>
        <taxon>Viridiplantae</taxon>
        <taxon>Streptophyta</taxon>
        <taxon>Embryophyta</taxon>
        <taxon>Tracheophyta</taxon>
        <taxon>Spermatophyta</taxon>
        <taxon>Magnoliopsida</taxon>
        <taxon>eudicotyledons</taxon>
        <taxon>Gunneridae</taxon>
        <taxon>Pentapetalae</taxon>
        <taxon>rosids</taxon>
        <taxon>fabids</taxon>
        <taxon>Fabales</taxon>
        <taxon>Fabaceae</taxon>
        <taxon>Papilionoideae</taxon>
        <taxon>50 kb inversion clade</taxon>
        <taxon>NPAAA clade</taxon>
        <taxon>Hologalegina</taxon>
        <taxon>IRL clade</taxon>
        <taxon>Trifolieae</taxon>
        <taxon>Trifolium</taxon>
    </lineage>
</organism>
<evidence type="ECO:0000313" key="1">
    <source>
        <dbReference type="EMBL" id="CAJ2634785.1"/>
    </source>
</evidence>